<organism evidence="1 2">
    <name type="scientific">Pleurotus cornucopiae</name>
    <name type="common">Cornucopia mushroom</name>
    <dbReference type="NCBI Taxonomy" id="5321"/>
    <lineage>
        <taxon>Eukaryota</taxon>
        <taxon>Fungi</taxon>
        <taxon>Dikarya</taxon>
        <taxon>Basidiomycota</taxon>
        <taxon>Agaricomycotina</taxon>
        <taxon>Agaricomycetes</taxon>
        <taxon>Agaricomycetidae</taxon>
        <taxon>Agaricales</taxon>
        <taxon>Pleurotineae</taxon>
        <taxon>Pleurotaceae</taxon>
        <taxon>Pleurotus</taxon>
    </lineage>
</organism>
<keyword evidence="2" id="KW-1185">Reference proteome</keyword>
<dbReference type="Proteomes" id="UP000824881">
    <property type="component" value="Unassembled WGS sequence"/>
</dbReference>
<comment type="caution">
    <text evidence="1">The sequence shown here is derived from an EMBL/GenBank/DDBJ whole genome shotgun (WGS) entry which is preliminary data.</text>
</comment>
<protein>
    <submittedName>
        <fullName evidence="1">Uncharacterized protein</fullName>
    </submittedName>
</protein>
<accession>A0ACB7IIR3</accession>
<proteinExistence type="predicted"/>
<sequence length="613" mass="67217">MSFRCKIAEELLRNETVAFQEQLTKEVDARYQAHLEQYKQGISITQSEDVQDQEDAIESFAAIVQPLVDGLRAHTGMYVQLMAVAPSADSSAAKCIFLSSGKASNGLDFSGQDAAGFRTFTRLFMRWAMVAEGLLPASTLATTITMDTVGSVPSIPTANGMATAGTQSPAEPRTRDGVTGPRETSQSVKAIPKAAPLPSSSSTIPSAHCNDIPPEERARIQLEKAVMLTKAAVAAAGFEVGEELLTAIAKLPPSAKAKHISELAKMGAYERGREENIARNSVLVAQLGLGSAVAQLMEKNKHNTRGETPPNGDNDDYHPGASSLASKGKDKRIGEVRRSQRHTAGKNPAERNEEGHGDETAKATDMDVDNDDDGERNGGSEGVPDAGEDVVNGSENGEDEEAVQVDSNEDNGGSEGEGRKEDEEGHIHRSERDNSNEEVEVPEWFSAAWTNFTSVKHESYGAQWFELLRGWKDWEERNGYDENGEELSKLSRPPQIGTWIKSRRYYNRLPKIPDPKVFADQWWRWWRAANPSWRVVDGSDLLSKDGDGPWDGVTATGINGLLSIIVGLWWWRERTADADPAIETWHNAVEDVMWVLQHGTGEELDGDEPPRKR</sequence>
<gene>
    <name evidence="1" type="ORF">CCMSSC00406_0010123</name>
</gene>
<reference evidence="1 2" key="1">
    <citation type="journal article" date="2021" name="Appl. Environ. Microbiol.">
        <title>Genetic linkage and physical mapping for an oyster mushroom Pleurotus cornucopiae and QTL analysis for the trait cap color.</title>
        <authorList>
            <person name="Zhang Y."/>
            <person name="Gao W."/>
            <person name="Sonnenberg A."/>
            <person name="Chen Q."/>
            <person name="Zhang J."/>
            <person name="Huang C."/>
        </authorList>
    </citation>
    <scope>NUCLEOTIDE SEQUENCE [LARGE SCALE GENOMIC DNA]</scope>
    <source>
        <strain evidence="1">CCMSSC00406</strain>
    </source>
</reference>
<evidence type="ECO:0000313" key="1">
    <source>
        <dbReference type="EMBL" id="KAG9218102.1"/>
    </source>
</evidence>
<evidence type="ECO:0000313" key="2">
    <source>
        <dbReference type="Proteomes" id="UP000824881"/>
    </source>
</evidence>
<dbReference type="EMBL" id="WQMT02000010">
    <property type="protein sequence ID" value="KAG9218102.1"/>
    <property type="molecule type" value="Genomic_DNA"/>
</dbReference>
<name>A0ACB7IIR3_PLECO</name>